<dbReference type="InterPro" id="IPR000836">
    <property type="entry name" value="PRTase_dom"/>
</dbReference>
<evidence type="ECO:0000256" key="8">
    <source>
        <dbReference type="ARBA" id="ARBA00022676"/>
    </source>
</evidence>
<dbReference type="PANTHER" id="PTHR11776:SF7">
    <property type="entry name" value="PHOSPHORIBOSYLTRANSFERASE DOMAIN-CONTAINING PROTEIN"/>
    <property type="match status" value="1"/>
</dbReference>
<dbReference type="Pfam" id="PF00156">
    <property type="entry name" value="Pribosyltran"/>
    <property type="match status" value="1"/>
</dbReference>
<evidence type="ECO:0000256" key="3">
    <source>
        <dbReference type="ARBA" id="ARBA00004659"/>
    </source>
</evidence>
<evidence type="ECO:0000256" key="5">
    <source>
        <dbReference type="ARBA" id="ARBA00011738"/>
    </source>
</evidence>
<dbReference type="SUPFAM" id="SSF53271">
    <property type="entry name" value="PRTase-like"/>
    <property type="match status" value="1"/>
</dbReference>
<dbReference type="GO" id="GO:0005737">
    <property type="term" value="C:cytoplasm"/>
    <property type="evidence" value="ECO:0007669"/>
    <property type="project" value="UniProtKB-SubCell"/>
</dbReference>
<organism evidence="12">
    <name type="scientific">Prymnesium polylepis</name>
    <dbReference type="NCBI Taxonomy" id="72548"/>
    <lineage>
        <taxon>Eukaryota</taxon>
        <taxon>Haptista</taxon>
        <taxon>Haptophyta</taxon>
        <taxon>Prymnesiophyceae</taxon>
        <taxon>Prymnesiales</taxon>
        <taxon>Prymnesiaceae</taxon>
        <taxon>Prymnesium</taxon>
    </lineage>
</organism>
<evidence type="ECO:0000313" key="12">
    <source>
        <dbReference type="EMBL" id="CAE2284230.1"/>
    </source>
</evidence>
<comment type="catalytic activity">
    <reaction evidence="1">
        <text>AMP + diphosphate = 5-phospho-alpha-D-ribose 1-diphosphate + adenine</text>
        <dbReference type="Rhea" id="RHEA:16609"/>
        <dbReference type="ChEBI" id="CHEBI:16708"/>
        <dbReference type="ChEBI" id="CHEBI:33019"/>
        <dbReference type="ChEBI" id="CHEBI:58017"/>
        <dbReference type="ChEBI" id="CHEBI:456215"/>
        <dbReference type="EC" id="2.4.2.7"/>
    </reaction>
</comment>
<reference evidence="12" key="1">
    <citation type="submission" date="2021-01" db="EMBL/GenBank/DDBJ databases">
        <authorList>
            <person name="Corre E."/>
            <person name="Pelletier E."/>
            <person name="Niang G."/>
            <person name="Scheremetjew M."/>
            <person name="Finn R."/>
            <person name="Kale V."/>
            <person name="Holt S."/>
            <person name="Cochrane G."/>
            <person name="Meng A."/>
            <person name="Brown T."/>
            <person name="Cohen L."/>
        </authorList>
    </citation>
    <scope>NUCLEOTIDE SEQUENCE</scope>
    <source>
        <strain evidence="12">UIO037</strain>
    </source>
</reference>
<keyword evidence="7" id="KW-0963">Cytoplasm</keyword>
<dbReference type="GO" id="GO:0006166">
    <property type="term" value="P:purine ribonucleoside salvage"/>
    <property type="evidence" value="ECO:0007669"/>
    <property type="project" value="UniProtKB-KW"/>
</dbReference>
<dbReference type="InterPro" id="IPR029057">
    <property type="entry name" value="PRTase-like"/>
</dbReference>
<dbReference type="Gene3D" id="3.40.50.2020">
    <property type="match status" value="1"/>
</dbReference>
<dbReference type="EC" id="2.4.2.7" evidence="6"/>
<proteinExistence type="inferred from homology"/>
<dbReference type="CDD" id="cd06223">
    <property type="entry name" value="PRTases_typeI"/>
    <property type="match status" value="1"/>
</dbReference>
<evidence type="ECO:0000259" key="11">
    <source>
        <dbReference type="Pfam" id="PF00156"/>
    </source>
</evidence>
<feature type="domain" description="Phosphoribosyltransferase" evidence="11">
    <location>
        <begin position="52"/>
        <end position="175"/>
    </location>
</feature>
<accession>A0A6T8DLN5</accession>
<evidence type="ECO:0000256" key="2">
    <source>
        <dbReference type="ARBA" id="ARBA00004496"/>
    </source>
</evidence>
<comment type="subcellular location">
    <subcellularLocation>
        <location evidence="2">Cytoplasm</location>
    </subcellularLocation>
</comment>
<evidence type="ECO:0000256" key="6">
    <source>
        <dbReference type="ARBA" id="ARBA00011893"/>
    </source>
</evidence>
<comment type="subunit">
    <text evidence="5">Homodimer.</text>
</comment>
<comment type="similarity">
    <text evidence="4">Belongs to the purine/pyrimidine phosphoribosyltransferase family.</text>
</comment>
<evidence type="ECO:0000256" key="4">
    <source>
        <dbReference type="ARBA" id="ARBA00008391"/>
    </source>
</evidence>
<evidence type="ECO:0000256" key="1">
    <source>
        <dbReference type="ARBA" id="ARBA00000868"/>
    </source>
</evidence>
<dbReference type="InterPro" id="IPR050120">
    <property type="entry name" value="Adenine_PRTase"/>
</dbReference>
<comment type="pathway">
    <text evidence="3">Purine metabolism; AMP biosynthesis via salvage pathway; AMP from adenine: step 1/1.</text>
</comment>
<keyword evidence="9" id="KW-0808">Transferase</keyword>
<dbReference type="PANTHER" id="PTHR11776">
    <property type="entry name" value="ADENINE PHOSPHORIBOSYLTRANSFERASE"/>
    <property type="match status" value="1"/>
</dbReference>
<dbReference type="EMBL" id="HBKO01040220">
    <property type="protein sequence ID" value="CAE2284230.1"/>
    <property type="molecule type" value="Transcribed_RNA"/>
</dbReference>
<dbReference type="NCBIfam" id="NF002636">
    <property type="entry name" value="PRK02304.1-5"/>
    <property type="match status" value="1"/>
</dbReference>
<dbReference type="AlphaFoldDB" id="A0A6T8DLN5"/>
<protein>
    <recommendedName>
        <fullName evidence="6">adenine phosphoribosyltransferase</fullName>
        <ecNumber evidence="6">2.4.2.7</ecNumber>
    </recommendedName>
</protein>
<keyword evidence="8" id="KW-0328">Glycosyltransferase</keyword>
<evidence type="ECO:0000256" key="10">
    <source>
        <dbReference type="ARBA" id="ARBA00022726"/>
    </source>
</evidence>
<evidence type="ECO:0000256" key="9">
    <source>
        <dbReference type="ARBA" id="ARBA00022679"/>
    </source>
</evidence>
<name>A0A6T8DLN5_9EUKA</name>
<keyword evidence="10" id="KW-0660">Purine salvage</keyword>
<dbReference type="GO" id="GO:0003999">
    <property type="term" value="F:adenine phosphoribosyltransferase activity"/>
    <property type="evidence" value="ECO:0007669"/>
    <property type="project" value="UniProtKB-EC"/>
</dbReference>
<sequence length="231" mass="25095">MAETETMFTQDGEVARRIASVIPFYPYKGLPRFYDINGFLQRPDIFQEVVDVFAARYRGKVDSIGGFDARGFVLGPPIALALKVPFFMLRKPGKMPNSIGSSAYQVEYGKRDGMCIPRGHPLDKADPKNKSTTVKAGDRVLLVDDLVATGGTLSAGIELVHAMGATVVECACVVELKMFVDPPADSGLPSRTKSWQAKGIADVPVWGLVSEDILTLEGELPEGYVDDGEEH</sequence>
<gene>
    <name evidence="12" type="ORF">CPOL0286_LOCUS18459</name>
</gene>
<evidence type="ECO:0000256" key="7">
    <source>
        <dbReference type="ARBA" id="ARBA00022490"/>
    </source>
</evidence>